<feature type="transmembrane region" description="Helical" evidence="1">
    <location>
        <begin position="60"/>
        <end position="83"/>
    </location>
</feature>
<sequence>MSFFRVLQVECLKLKRSKIFLLVLLGPFLILSMQFLNFTLRYNLLVKPGKSEWWEFIQEVGSFWGVLVLPIIVAIVAGMINAVEHSSNAWKYVLTMPIKRRTIYLGKLLLTFLLSVSSSIILTIGLVITGKALGFKEAIPWGKIGELFLYPLLGIIAISAIQVWLSTRLHNFSIAVGIGIGSVVISLFMSQSMYTHWFPWVYPFMTAPIEDNQPTFYSIVSVCVGIAMTLLGMWEFERRDV</sequence>
<dbReference type="PANTHER" id="PTHR37305">
    <property type="entry name" value="INTEGRAL MEMBRANE PROTEIN-RELATED"/>
    <property type="match status" value="1"/>
</dbReference>
<name>A0ABV9Q0A4_9BACL</name>
<dbReference type="EMBL" id="JBHSHC010000053">
    <property type="protein sequence ID" value="MFC4767343.1"/>
    <property type="molecule type" value="Genomic_DNA"/>
</dbReference>
<accession>A0ABV9Q0A4</accession>
<evidence type="ECO:0000313" key="3">
    <source>
        <dbReference type="Proteomes" id="UP001596002"/>
    </source>
</evidence>
<dbReference type="Proteomes" id="UP001596002">
    <property type="component" value="Unassembled WGS sequence"/>
</dbReference>
<dbReference type="RefSeq" id="WP_380025268.1">
    <property type="nucleotide sequence ID" value="NZ_JBHSHC010000053.1"/>
</dbReference>
<reference evidence="3" key="1">
    <citation type="journal article" date="2019" name="Int. J. Syst. Evol. Microbiol.">
        <title>The Global Catalogue of Microorganisms (GCM) 10K type strain sequencing project: providing services to taxonomists for standard genome sequencing and annotation.</title>
        <authorList>
            <consortium name="The Broad Institute Genomics Platform"/>
            <consortium name="The Broad Institute Genome Sequencing Center for Infectious Disease"/>
            <person name="Wu L."/>
            <person name="Ma J."/>
        </authorList>
    </citation>
    <scope>NUCLEOTIDE SEQUENCE [LARGE SCALE GENOMIC DNA]</scope>
    <source>
        <strain evidence="3">WYCCWR 12678</strain>
    </source>
</reference>
<dbReference type="PANTHER" id="PTHR37305:SF1">
    <property type="entry name" value="MEMBRANE PROTEIN"/>
    <property type="match status" value="1"/>
</dbReference>
<keyword evidence="1" id="KW-0472">Membrane</keyword>
<keyword evidence="1" id="KW-1133">Transmembrane helix</keyword>
<dbReference type="CDD" id="cd21809">
    <property type="entry name" value="ABC-2_lan_permease-like"/>
    <property type="match status" value="1"/>
</dbReference>
<evidence type="ECO:0000313" key="2">
    <source>
        <dbReference type="EMBL" id="MFC4767343.1"/>
    </source>
</evidence>
<gene>
    <name evidence="2" type="ORF">ACFO8Q_08200</name>
</gene>
<organism evidence="2 3">
    <name type="scientific">Effusibacillus consociatus</name>
    <dbReference type="NCBI Taxonomy" id="1117041"/>
    <lineage>
        <taxon>Bacteria</taxon>
        <taxon>Bacillati</taxon>
        <taxon>Bacillota</taxon>
        <taxon>Bacilli</taxon>
        <taxon>Bacillales</taxon>
        <taxon>Alicyclobacillaceae</taxon>
        <taxon>Effusibacillus</taxon>
    </lineage>
</organism>
<feature type="transmembrane region" description="Helical" evidence="1">
    <location>
        <begin position="214"/>
        <end position="234"/>
    </location>
</feature>
<proteinExistence type="predicted"/>
<dbReference type="Pfam" id="PF12730">
    <property type="entry name" value="ABC2_membrane_4"/>
    <property type="match status" value="1"/>
</dbReference>
<keyword evidence="1" id="KW-0812">Transmembrane</keyword>
<protein>
    <submittedName>
        <fullName evidence="2">ABC transporter permease</fullName>
    </submittedName>
</protein>
<evidence type="ECO:0000256" key="1">
    <source>
        <dbReference type="SAM" id="Phobius"/>
    </source>
</evidence>
<comment type="caution">
    <text evidence="2">The sequence shown here is derived from an EMBL/GenBank/DDBJ whole genome shotgun (WGS) entry which is preliminary data.</text>
</comment>
<feature type="transmembrane region" description="Helical" evidence="1">
    <location>
        <begin position="172"/>
        <end position="194"/>
    </location>
</feature>
<feature type="transmembrane region" description="Helical" evidence="1">
    <location>
        <begin position="20"/>
        <end position="40"/>
    </location>
</feature>
<keyword evidence="3" id="KW-1185">Reference proteome</keyword>
<feature type="transmembrane region" description="Helical" evidence="1">
    <location>
        <begin position="104"/>
        <end position="128"/>
    </location>
</feature>
<feature type="transmembrane region" description="Helical" evidence="1">
    <location>
        <begin position="148"/>
        <end position="165"/>
    </location>
</feature>